<dbReference type="InterPro" id="IPR012340">
    <property type="entry name" value="NA-bd_OB-fold"/>
</dbReference>
<evidence type="ECO:0000313" key="2">
    <source>
        <dbReference type="EnsemblPlants" id="AET2Gv20293500.17"/>
    </source>
</evidence>
<dbReference type="Gene3D" id="2.40.50.140">
    <property type="entry name" value="Nucleic acid-binding proteins"/>
    <property type="match status" value="1"/>
</dbReference>
<protein>
    <recommendedName>
        <fullName evidence="4">Replication factor A C-terminal domain-containing protein</fullName>
    </recommendedName>
</protein>
<dbReference type="Gramene" id="AET2Gv20293500.17">
    <property type="protein sequence ID" value="AET2Gv20293500.17"/>
    <property type="gene ID" value="AET2Gv20293500"/>
</dbReference>
<reference evidence="2" key="5">
    <citation type="journal article" date="2021" name="G3 (Bethesda)">
        <title>Aegilops tauschii genome assembly Aet v5.0 features greater sequence contiguity and improved annotation.</title>
        <authorList>
            <person name="Wang L."/>
            <person name="Zhu T."/>
            <person name="Rodriguez J.C."/>
            <person name="Deal K.R."/>
            <person name="Dubcovsky J."/>
            <person name="McGuire P.E."/>
            <person name="Lux T."/>
            <person name="Spannagl M."/>
            <person name="Mayer K.F.X."/>
            <person name="Baldrich P."/>
            <person name="Meyers B.C."/>
            <person name="Huo N."/>
            <person name="Gu Y.Q."/>
            <person name="Zhou H."/>
            <person name="Devos K.M."/>
            <person name="Bennetzen J.L."/>
            <person name="Unver T."/>
            <person name="Budak H."/>
            <person name="Gulick P.J."/>
            <person name="Galiba G."/>
            <person name="Kalapos B."/>
            <person name="Nelson D.R."/>
            <person name="Li P."/>
            <person name="You F.M."/>
            <person name="Luo M.C."/>
            <person name="Dvorak J."/>
        </authorList>
    </citation>
    <scope>NUCLEOTIDE SEQUENCE [LARGE SCALE GENOMIC DNA]</scope>
    <source>
        <strain evidence="2">cv. AL8/78</strain>
    </source>
</reference>
<reference evidence="2" key="3">
    <citation type="journal article" date="2017" name="Nature">
        <title>Genome sequence of the progenitor of the wheat D genome Aegilops tauschii.</title>
        <authorList>
            <person name="Luo M.C."/>
            <person name="Gu Y.Q."/>
            <person name="Puiu D."/>
            <person name="Wang H."/>
            <person name="Twardziok S.O."/>
            <person name="Deal K.R."/>
            <person name="Huo N."/>
            <person name="Zhu T."/>
            <person name="Wang L."/>
            <person name="Wang Y."/>
            <person name="McGuire P.E."/>
            <person name="Liu S."/>
            <person name="Long H."/>
            <person name="Ramasamy R.K."/>
            <person name="Rodriguez J.C."/>
            <person name="Van S.L."/>
            <person name="Yuan L."/>
            <person name="Wang Z."/>
            <person name="Xia Z."/>
            <person name="Xiao L."/>
            <person name="Anderson O.D."/>
            <person name="Ouyang S."/>
            <person name="Liang Y."/>
            <person name="Zimin A.V."/>
            <person name="Pertea G."/>
            <person name="Qi P."/>
            <person name="Bennetzen J.L."/>
            <person name="Dai X."/>
            <person name="Dawson M.W."/>
            <person name="Muller H.G."/>
            <person name="Kugler K."/>
            <person name="Rivarola-Duarte L."/>
            <person name="Spannagl M."/>
            <person name="Mayer K.F.X."/>
            <person name="Lu F.H."/>
            <person name="Bevan M.W."/>
            <person name="Leroy P."/>
            <person name="Li P."/>
            <person name="You F.M."/>
            <person name="Sun Q."/>
            <person name="Liu Z."/>
            <person name="Lyons E."/>
            <person name="Wicker T."/>
            <person name="Salzberg S.L."/>
            <person name="Devos K.M."/>
            <person name="Dvorak J."/>
        </authorList>
    </citation>
    <scope>NUCLEOTIDE SEQUENCE [LARGE SCALE GENOMIC DNA]</scope>
    <source>
        <strain evidence="2">cv. AL8/78</strain>
    </source>
</reference>
<evidence type="ECO:0008006" key="4">
    <source>
        <dbReference type="Google" id="ProtNLM"/>
    </source>
</evidence>
<dbReference type="AlphaFoldDB" id="A0A453AXH6"/>
<feature type="region of interest" description="Disordered" evidence="1">
    <location>
        <begin position="191"/>
        <end position="224"/>
    </location>
</feature>
<dbReference type="PANTHER" id="PTHR47165">
    <property type="entry name" value="OS03G0429900 PROTEIN"/>
    <property type="match status" value="1"/>
</dbReference>
<evidence type="ECO:0000313" key="3">
    <source>
        <dbReference type="Proteomes" id="UP000015105"/>
    </source>
</evidence>
<keyword evidence="3" id="KW-1185">Reference proteome</keyword>
<dbReference type="Proteomes" id="UP000015105">
    <property type="component" value="Chromosome 2D"/>
</dbReference>
<reference evidence="2" key="4">
    <citation type="submission" date="2019-03" db="UniProtKB">
        <authorList>
            <consortium name="EnsemblPlants"/>
        </authorList>
    </citation>
    <scope>IDENTIFICATION</scope>
</reference>
<reference evidence="3" key="2">
    <citation type="journal article" date="2017" name="Nat. Plants">
        <title>The Aegilops tauschii genome reveals multiple impacts of transposons.</title>
        <authorList>
            <person name="Zhao G."/>
            <person name="Zou C."/>
            <person name="Li K."/>
            <person name="Wang K."/>
            <person name="Li T."/>
            <person name="Gao L."/>
            <person name="Zhang X."/>
            <person name="Wang H."/>
            <person name="Yang Z."/>
            <person name="Liu X."/>
            <person name="Jiang W."/>
            <person name="Mao L."/>
            <person name="Kong X."/>
            <person name="Jiao Y."/>
            <person name="Jia J."/>
        </authorList>
    </citation>
    <scope>NUCLEOTIDE SEQUENCE [LARGE SCALE GENOMIC DNA]</scope>
    <source>
        <strain evidence="3">cv. AL8/78</strain>
    </source>
</reference>
<feature type="compositionally biased region" description="Basic and acidic residues" evidence="1">
    <location>
        <begin position="261"/>
        <end position="274"/>
    </location>
</feature>
<feature type="region of interest" description="Disordered" evidence="1">
    <location>
        <begin position="253"/>
        <end position="301"/>
    </location>
</feature>
<reference evidence="3" key="1">
    <citation type="journal article" date="2014" name="Science">
        <title>Ancient hybridizations among the ancestral genomes of bread wheat.</title>
        <authorList>
            <consortium name="International Wheat Genome Sequencing Consortium,"/>
            <person name="Marcussen T."/>
            <person name="Sandve S.R."/>
            <person name="Heier L."/>
            <person name="Spannagl M."/>
            <person name="Pfeifer M."/>
            <person name="Jakobsen K.S."/>
            <person name="Wulff B.B."/>
            <person name="Steuernagel B."/>
            <person name="Mayer K.F."/>
            <person name="Olsen O.A."/>
        </authorList>
    </citation>
    <scope>NUCLEOTIDE SEQUENCE [LARGE SCALE GENOMIC DNA]</scope>
    <source>
        <strain evidence="3">cv. AL8/78</strain>
    </source>
</reference>
<sequence length="301" mass="31893">SGGLMHIFPCLCVSIGIKGLSGSSACRWYIDEDPPEMNAFRASLAEGLPAVTAHIPGEQAIVPAPVHEPPVELTVQELLALDPFDNLKKQFIVKVTITGLGSDNRWWFLSCRKCHKTAYTSGWQYRCSDYDCSSIIADPSASSSSGASSSAKGSDMTVPIPTSFSTGSSTLVVLPLDEMNTPISAFKGKGQAIVPKTPSRSPCPKSARRKLLIGPPKSKGTELPASVSNVTVQAGKVVAVTQTEEVAATGNVVQPTPMPTVRHETETTTAEDPKIIIPDPSKAKRTNNPSKGAGIPKKLKQ</sequence>
<organism evidence="2 3">
    <name type="scientific">Aegilops tauschii subsp. strangulata</name>
    <name type="common">Goatgrass</name>
    <dbReference type="NCBI Taxonomy" id="200361"/>
    <lineage>
        <taxon>Eukaryota</taxon>
        <taxon>Viridiplantae</taxon>
        <taxon>Streptophyta</taxon>
        <taxon>Embryophyta</taxon>
        <taxon>Tracheophyta</taxon>
        <taxon>Spermatophyta</taxon>
        <taxon>Magnoliopsida</taxon>
        <taxon>Liliopsida</taxon>
        <taxon>Poales</taxon>
        <taxon>Poaceae</taxon>
        <taxon>BOP clade</taxon>
        <taxon>Pooideae</taxon>
        <taxon>Triticodae</taxon>
        <taxon>Triticeae</taxon>
        <taxon>Triticinae</taxon>
        <taxon>Aegilops</taxon>
    </lineage>
</organism>
<name>A0A453AXH6_AEGTS</name>
<dbReference type="PANTHER" id="PTHR47165:SF4">
    <property type="entry name" value="OS03G0429900 PROTEIN"/>
    <property type="match status" value="1"/>
</dbReference>
<dbReference type="EnsemblPlants" id="AET2Gv20293500.17">
    <property type="protein sequence ID" value="AET2Gv20293500.17"/>
    <property type="gene ID" value="AET2Gv20293500"/>
</dbReference>
<proteinExistence type="predicted"/>
<evidence type="ECO:0000256" key="1">
    <source>
        <dbReference type="SAM" id="MobiDB-lite"/>
    </source>
</evidence>
<accession>A0A453AXH6</accession>